<sequence length="201" mass="21173">MVAFRNIITAALALATPITAAISAAEVTVNIKVVTQKSMALQQPAQSISLVNGPLILIGQGPFPKLIFGFADIVTTATAAISQMQGMPKEPAGPATDAVFEAFREFVRVHQALLNILIGKAGLFQAVPFIGQPIAAVLRQIEGVVDTIAFMLIATFEARASDFQKEASTLTGTLSLCIAKYDGLSVSRNANTMSTRRAIAV</sequence>
<evidence type="ECO:0000313" key="1">
    <source>
        <dbReference type="EMBL" id="KAI1508540.1"/>
    </source>
</evidence>
<evidence type="ECO:0000313" key="2">
    <source>
        <dbReference type="Proteomes" id="UP000249757"/>
    </source>
</evidence>
<dbReference type="EMBL" id="NRDI02000025">
    <property type="protein sequence ID" value="KAI1508540.1"/>
    <property type="molecule type" value="Genomic_DNA"/>
</dbReference>
<protein>
    <submittedName>
        <fullName evidence="1">Uncharacterized protein</fullName>
    </submittedName>
</protein>
<comment type="caution">
    <text evidence="1">The sequence shown here is derived from an EMBL/GenBank/DDBJ whole genome shotgun (WGS) entry which is preliminary data.</text>
</comment>
<gene>
    <name evidence="1" type="ORF">Ptr86124_012492</name>
</gene>
<dbReference type="Pfam" id="PF17615">
    <property type="entry name" value="C166"/>
    <property type="match status" value="1"/>
</dbReference>
<accession>A0A5M9KVG3</accession>
<name>A0A5M9KVG3_9PLEO</name>
<keyword evidence="2" id="KW-1185">Reference proteome</keyword>
<dbReference type="OrthoDB" id="5089392at2759"/>
<dbReference type="Proteomes" id="UP000249757">
    <property type="component" value="Unassembled WGS sequence"/>
</dbReference>
<reference evidence="2" key="1">
    <citation type="journal article" date="2022" name="Microb. Genom.">
        <title>A global pangenome for the wheat fungal pathogen Pyrenophora tritici-repentis and prediction of effector protein structural homology.</title>
        <authorList>
            <person name="Moolhuijzen P.M."/>
            <person name="See P.T."/>
            <person name="Shi G."/>
            <person name="Powell H.R."/>
            <person name="Cockram J."/>
            <person name="Jorgensen L.N."/>
            <person name="Benslimane H."/>
            <person name="Strelkov S.E."/>
            <person name="Turner J."/>
            <person name="Liu Z."/>
            <person name="Moffat C.S."/>
        </authorList>
    </citation>
    <scope>NUCLEOTIDE SEQUENCE [LARGE SCALE GENOMIC DNA]</scope>
</reference>
<organism evidence="1 2">
    <name type="scientific">Pyrenophora tritici-repentis</name>
    <dbReference type="NCBI Taxonomy" id="45151"/>
    <lineage>
        <taxon>Eukaryota</taxon>
        <taxon>Fungi</taxon>
        <taxon>Dikarya</taxon>
        <taxon>Ascomycota</taxon>
        <taxon>Pezizomycotina</taxon>
        <taxon>Dothideomycetes</taxon>
        <taxon>Pleosporomycetidae</taxon>
        <taxon>Pleosporales</taxon>
        <taxon>Pleosporineae</taxon>
        <taxon>Pleosporaceae</taxon>
        <taxon>Pyrenophora</taxon>
    </lineage>
</organism>
<dbReference type="AlphaFoldDB" id="A0A5M9KVG3"/>
<proteinExistence type="predicted"/>